<organism evidence="7 8">
    <name type="scientific">Autumnicola patrickiae</name>
    <dbReference type="NCBI Taxonomy" id="3075591"/>
    <lineage>
        <taxon>Bacteria</taxon>
        <taxon>Pseudomonadati</taxon>
        <taxon>Bacteroidota</taxon>
        <taxon>Flavobacteriia</taxon>
        <taxon>Flavobacteriales</taxon>
        <taxon>Flavobacteriaceae</taxon>
        <taxon>Autumnicola</taxon>
    </lineage>
</organism>
<evidence type="ECO:0000256" key="5">
    <source>
        <dbReference type="RuleBase" id="RU000589"/>
    </source>
</evidence>
<sequence>MQKIFFVVICLIFNVGSSCYAGIEVKNDRIKINGFISEDGYQPDAEYDFVIAKDGSGDFTTVQETINAIPDFRKNTTTVYIKEGVYKEKLVLPASKTNVTFIGEDRVKTVLTYDDYSKKHNRFGEEMGTTGSSSFFIFANDFTAKNITFENSSGPVGQAVAVRIDGDRVIFENCRFLGFQDTLYPHGRNSRQYYKNCYIEGTTDFIFGWSTAVFEDCEIYSKEGGHYITAASTEKDSPFGFIFINCKLTGDAPKEEVYLGRPWREYAQTVFINTTMGDHIKKEGWHNWDKPEAEKTAFYAEFASEGPGAAPEERVEWSHQLTSGQAEKFSVQNVLKGKDNWLPSGN</sequence>
<comment type="catalytic activity">
    <reaction evidence="5">
        <text>[(1-&gt;4)-alpha-D-galacturonosyl methyl ester](n) + n H2O = [(1-&gt;4)-alpha-D-galacturonosyl](n) + n methanol + n H(+)</text>
        <dbReference type="Rhea" id="RHEA:22380"/>
        <dbReference type="Rhea" id="RHEA-COMP:14570"/>
        <dbReference type="Rhea" id="RHEA-COMP:14573"/>
        <dbReference type="ChEBI" id="CHEBI:15377"/>
        <dbReference type="ChEBI" id="CHEBI:15378"/>
        <dbReference type="ChEBI" id="CHEBI:17790"/>
        <dbReference type="ChEBI" id="CHEBI:140522"/>
        <dbReference type="ChEBI" id="CHEBI:140523"/>
        <dbReference type="EC" id="3.1.1.11"/>
    </reaction>
</comment>
<dbReference type="PANTHER" id="PTHR31321">
    <property type="entry name" value="ACYL-COA THIOESTER HYDROLASE YBHC-RELATED"/>
    <property type="match status" value="1"/>
</dbReference>
<feature type="domain" description="Pectinesterase catalytic" evidence="6">
    <location>
        <begin position="48"/>
        <end position="337"/>
    </location>
</feature>
<dbReference type="PROSITE" id="PS51257">
    <property type="entry name" value="PROKAR_LIPOPROTEIN"/>
    <property type="match status" value="1"/>
</dbReference>
<protein>
    <recommendedName>
        <fullName evidence="5">Pectinesterase</fullName>
        <ecNumber evidence="5">3.1.1.11</ecNumber>
    </recommendedName>
</protein>
<dbReference type="PROSITE" id="PS00503">
    <property type="entry name" value="PECTINESTERASE_2"/>
    <property type="match status" value="1"/>
</dbReference>
<evidence type="ECO:0000313" key="7">
    <source>
        <dbReference type="EMBL" id="MDT0688900.1"/>
    </source>
</evidence>
<keyword evidence="3 5" id="KW-0063">Aspartyl esterase</keyword>
<feature type="active site" evidence="4">
    <location>
        <position position="204"/>
    </location>
</feature>
<keyword evidence="8" id="KW-1185">Reference proteome</keyword>
<dbReference type="PANTHER" id="PTHR31321:SF57">
    <property type="entry name" value="PECTINESTERASE 53-RELATED"/>
    <property type="match status" value="1"/>
</dbReference>
<dbReference type="RefSeq" id="WP_311681671.1">
    <property type="nucleotide sequence ID" value="NZ_JAVRHM010000003.1"/>
</dbReference>
<dbReference type="EC" id="3.1.1.11" evidence="5"/>
<keyword evidence="2 5" id="KW-0378">Hydrolase</keyword>
<feature type="signal peptide" evidence="5">
    <location>
        <begin position="1"/>
        <end position="21"/>
    </location>
</feature>
<dbReference type="Proteomes" id="UP001261624">
    <property type="component" value="Unassembled WGS sequence"/>
</dbReference>
<dbReference type="InterPro" id="IPR033131">
    <property type="entry name" value="Pectinesterase_Asp_AS"/>
</dbReference>
<evidence type="ECO:0000256" key="2">
    <source>
        <dbReference type="ARBA" id="ARBA00022801"/>
    </source>
</evidence>
<feature type="chain" id="PRO_5044985473" description="Pectinesterase" evidence="5">
    <location>
        <begin position="22"/>
        <end position="346"/>
    </location>
</feature>
<proteinExistence type="inferred from homology"/>
<dbReference type="Pfam" id="PF01095">
    <property type="entry name" value="Pectinesterase"/>
    <property type="match status" value="1"/>
</dbReference>
<dbReference type="InterPro" id="IPR000070">
    <property type="entry name" value="Pectinesterase_cat"/>
</dbReference>
<evidence type="ECO:0000256" key="4">
    <source>
        <dbReference type="PROSITE-ProRule" id="PRU10040"/>
    </source>
</evidence>
<accession>A0ABU3DZ00</accession>
<name>A0ABU3DZ00_9FLAO</name>
<comment type="similarity">
    <text evidence="1">Belongs to the pectinesterase family.</text>
</comment>
<evidence type="ECO:0000259" key="6">
    <source>
        <dbReference type="Pfam" id="PF01095"/>
    </source>
</evidence>
<comment type="caution">
    <text evidence="7">The sequence shown here is derived from an EMBL/GenBank/DDBJ whole genome shotgun (WGS) entry which is preliminary data.</text>
</comment>
<evidence type="ECO:0000256" key="3">
    <source>
        <dbReference type="ARBA" id="ARBA00023085"/>
    </source>
</evidence>
<reference evidence="7 8" key="1">
    <citation type="submission" date="2023-09" db="EMBL/GenBank/DDBJ databases">
        <authorList>
            <person name="Rey-Velasco X."/>
        </authorList>
    </citation>
    <scope>NUCLEOTIDE SEQUENCE [LARGE SCALE GENOMIC DNA]</scope>
    <source>
        <strain evidence="7 8">F188</strain>
    </source>
</reference>
<dbReference type="InterPro" id="IPR012334">
    <property type="entry name" value="Pectin_lyas_fold"/>
</dbReference>
<evidence type="ECO:0000313" key="8">
    <source>
        <dbReference type="Proteomes" id="UP001261624"/>
    </source>
</evidence>
<dbReference type="SUPFAM" id="SSF51126">
    <property type="entry name" value="Pectin lyase-like"/>
    <property type="match status" value="1"/>
</dbReference>
<dbReference type="EMBL" id="JAVRHM010000003">
    <property type="protein sequence ID" value="MDT0688900.1"/>
    <property type="molecule type" value="Genomic_DNA"/>
</dbReference>
<gene>
    <name evidence="7" type="ORF">RM549_03840</name>
</gene>
<comment type="pathway">
    <text evidence="5">Glycan metabolism; pectin degradation; 2-dehydro-3-deoxy-D-gluconate from pectin: step 1/5.</text>
</comment>
<keyword evidence="5" id="KW-0732">Signal</keyword>
<dbReference type="Gene3D" id="2.160.20.10">
    <property type="entry name" value="Single-stranded right-handed beta-helix, Pectin lyase-like"/>
    <property type="match status" value="1"/>
</dbReference>
<evidence type="ECO:0000256" key="1">
    <source>
        <dbReference type="ARBA" id="ARBA00008891"/>
    </source>
</evidence>
<dbReference type="InterPro" id="IPR011050">
    <property type="entry name" value="Pectin_lyase_fold/virulence"/>
</dbReference>